<dbReference type="GO" id="GO:0005524">
    <property type="term" value="F:ATP binding"/>
    <property type="evidence" value="ECO:0007669"/>
    <property type="project" value="InterPro"/>
</dbReference>
<protein>
    <recommendedName>
        <fullName evidence="4">Glucokinase</fullName>
    </recommendedName>
</protein>
<evidence type="ECO:0000313" key="3">
    <source>
        <dbReference type="EMBL" id="SVC66715.1"/>
    </source>
</evidence>
<gene>
    <name evidence="3" type="ORF">METZ01_LOCUS319569</name>
</gene>
<accession>A0A382P287</accession>
<dbReference type="InterPro" id="IPR003836">
    <property type="entry name" value="Glucokinase"/>
</dbReference>
<keyword evidence="2" id="KW-0418">Kinase</keyword>
<dbReference type="AlphaFoldDB" id="A0A382P287"/>
<keyword evidence="1" id="KW-0808">Transferase</keyword>
<dbReference type="Pfam" id="PF02685">
    <property type="entry name" value="Glucokinase"/>
    <property type="match status" value="1"/>
</dbReference>
<proteinExistence type="predicted"/>
<dbReference type="GO" id="GO:0005536">
    <property type="term" value="F:D-glucose binding"/>
    <property type="evidence" value="ECO:0007669"/>
    <property type="project" value="InterPro"/>
</dbReference>
<sequence>MSDNNTFNLVGDIGATNARLSLVPLNSSDLTSIKKLPCNDFETFQDAISFYLSSFPEAKIHSA</sequence>
<evidence type="ECO:0008006" key="4">
    <source>
        <dbReference type="Google" id="ProtNLM"/>
    </source>
</evidence>
<dbReference type="Gene3D" id="3.30.420.40">
    <property type="match status" value="1"/>
</dbReference>
<evidence type="ECO:0000256" key="1">
    <source>
        <dbReference type="ARBA" id="ARBA00022679"/>
    </source>
</evidence>
<dbReference type="GO" id="GO:0006096">
    <property type="term" value="P:glycolytic process"/>
    <property type="evidence" value="ECO:0007669"/>
    <property type="project" value="InterPro"/>
</dbReference>
<organism evidence="3">
    <name type="scientific">marine metagenome</name>
    <dbReference type="NCBI Taxonomy" id="408172"/>
    <lineage>
        <taxon>unclassified sequences</taxon>
        <taxon>metagenomes</taxon>
        <taxon>ecological metagenomes</taxon>
    </lineage>
</organism>
<feature type="non-terminal residue" evidence="3">
    <location>
        <position position="63"/>
    </location>
</feature>
<dbReference type="GO" id="GO:0004340">
    <property type="term" value="F:glucokinase activity"/>
    <property type="evidence" value="ECO:0007669"/>
    <property type="project" value="InterPro"/>
</dbReference>
<name>A0A382P287_9ZZZZ</name>
<dbReference type="EMBL" id="UINC01103933">
    <property type="protein sequence ID" value="SVC66715.1"/>
    <property type="molecule type" value="Genomic_DNA"/>
</dbReference>
<evidence type="ECO:0000256" key="2">
    <source>
        <dbReference type="ARBA" id="ARBA00022777"/>
    </source>
</evidence>
<reference evidence="3" key="1">
    <citation type="submission" date="2018-05" db="EMBL/GenBank/DDBJ databases">
        <authorList>
            <person name="Lanie J.A."/>
            <person name="Ng W.-L."/>
            <person name="Kazmierczak K.M."/>
            <person name="Andrzejewski T.M."/>
            <person name="Davidsen T.M."/>
            <person name="Wayne K.J."/>
            <person name="Tettelin H."/>
            <person name="Glass J.I."/>
            <person name="Rusch D."/>
            <person name="Podicherti R."/>
            <person name="Tsui H.-C.T."/>
            <person name="Winkler M.E."/>
        </authorList>
    </citation>
    <scope>NUCLEOTIDE SEQUENCE</scope>
</reference>